<protein>
    <recommendedName>
        <fullName evidence="1">Peptidase C45 hydrolase domain-containing protein</fullName>
    </recommendedName>
</protein>
<accession>A0A1S2PWU4</accession>
<dbReference type="EMBL" id="MLYO01000058">
    <property type="protein sequence ID" value="OIJ97364.1"/>
    <property type="molecule type" value="Genomic_DNA"/>
</dbReference>
<organism evidence="2 3">
    <name type="scientific">Streptomyces monashensis</name>
    <dbReference type="NCBI Taxonomy" id="1678012"/>
    <lineage>
        <taxon>Bacteria</taxon>
        <taxon>Bacillati</taxon>
        <taxon>Actinomycetota</taxon>
        <taxon>Actinomycetes</taxon>
        <taxon>Kitasatosporales</taxon>
        <taxon>Streptomycetaceae</taxon>
        <taxon>Streptomyces</taxon>
    </lineage>
</organism>
<dbReference type="Pfam" id="PF03417">
    <property type="entry name" value="AAT"/>
    <property type="match status" value="1"/>
</dbReference>
<sequence>MAAGIREQELAGLRWLVVSGERTEVFRALGQAARADVHAVQDALPERSALHRWAATERGRIRIGRVLDATHAACGRQLAELRALAAGAGMDFHDLLLANLRGDLGVDDGTGCTDLGWRRTRSYVAHNEDGAPALDGRLMLLTLLVDGDAPVTVQWYPGFLPANTFTATGNGLVWGINHVQATRPADAPGRHFVARALQQAPTLDAAVDHLRTHPSAGGFAYTIGDRAEGRVVVVESAAGRTAVVEADPVHHPLHWHTNHLRHLTEPADAPTAAPAANDGARAARSLGQFEESVARGKALSTLPVPADDPGAQWFLDILTAAPLPYGVHRTAAGTDPLMTLCSVVADLTDDRITVRGPAGKSAEMALSDFAQGRADAATG</sequence>
<dbReference type="RefSeq" id="WP_071384364.1">
    <property type="nucleotide sequence ID" value="NZ_MLYO01000058.1"/>
</dbReference>
<dbReference type="OrthoDB" id="3597608at2"/>
<keyword evidence="3" id="KW-1185">Reference proteome</keyword>
<reference evidence="2 3" key="1">
    <citation type="submission" date="2016-10" db="EMBL/GenBank/DDBJ databases">
        <title>Genome sequence of Streptomyces sp. MUSC 1.</title>
        <authorList>
            <person name="Lee L.-H."/>
            <person name="Ser H.-L."/>
            <person name="Law J.W.-F."/>
        </authorList>
    </citation>
    <scope>NUCLEOTIDE SEQUENCE [LARGE SCALE GENOMIC DNA]</scope>
    <source>
        <strain evidence="2 3">MUSC 1</strain>
    </source>
</reference>
<gene>
    <name evidence="2" type="ORF">BIV23_31380</name>
</gene>
<dbReference type="Gene3D" id="3.60.60.10">
    <property type="entry name" value="Penicillin V Acylase, Chain A"/>
    <property type="match status" value="1"/>
</dbReference>
<evidence type="ECO:0000259" key="1">
    <source>
        <dbReference type="Pfam" id="PF03417"/>
    </source>
</evidence>
<dbReference type="NCBIfam" id="NF040521">
    <property type="entry name" value="C45_proenzyme"/>
    <property type="match status" value="1"/>
</dbReference>
<dbReference type="Proteomes" id="UP000179642">
    <property type="component" value="Unassembled WGS sequence"/>
</dbReference>
<proteinExistence type="predicted"/>
<dbReference type="PANTHER" id="PTHR34180">
    <property type="entry name" value="PEPTIDASE C45"/>
    <property type="match status" value="1"/>
</dbReference>
<comment type="caution">
    <text evidence="2">The sequence shown here is derived from an EMBL/GenBank/DDBJ whole genome shotgun (WGS) entry which is preliminary data.</text>
</comment>
<evidence type="ECO:0000313" key="2">
    <source>
        <dbReference type="EMBL" id="OIJ97364.1"/>
    </source>
</evidence>
<dbReference type="InterPro" id="IPR047794">
    <property type="entry name" value="C45_proenzyme-like"/>
</dbReference>
<dbReference type="PANTHER" id="PTHR34180:SF1">
    <property type="entry name" value="BETA-ALANYL-DOPAMINE_CARCININE HYDROLASE"/>
    <property type="match status" value="1"/>
</dbReference>
<feature type="domain" description="Peptidase C45 hydrolase" evidence="1">
    <location>
        <begin position="121"/>
        <end position="353"/>
    </location>
</feature>
<dbReference type="InterPro" id="IPR005079">
    <property type="entry name" value="Peptidase_C45_hydrolase"/>
</dbReference>
<name>A0A1S2PWU4_9ACTN</name>
<dbReference type="AlphaFoldDB" id="A0A1S2PWU4"/>
<dbReference type="InterPro" id="IPR047801">
    <property type="entry name" value="Peptidase_C45"/>
</dbReference>
<evidence type="ECO:0000313" key="3">
    <source>
        <dbReference type="Proteomes" id="UP000179642"/>
    </source>
</evidence>